<evidence type="ECO:0000256" key="8">
    <source>
        <dbReference type="ARBA" id="ARBA00022989"/>
    </source>
</evidence>
<dbReference type="PROSITE" id="PS51384">
    <property type="entry name" value="FAD_FR"/>
    <property type="match status" value="1"/>
</dbReference>
<dbReference type="InterPro" id="IPR013121">
    <property type="entry name" value="Fe_red_NAD-bd_6"/>
</dbReference>
<dbReference type="SFLD" id="SFLDG01168">
    <property type="entry name" value="Ferric_reductase_subgroup_(FRE"/>
    <property type="match status" value="1"/>
</dbReference>
<feature type="region of interest" description="Disordered" evidence="14">
    <location>
        <begin position="1143"/>
        <end position="1178"/>
    </location>
</feature>
<dbReference type="SFLD" id="SFLDS00052">
    <property type="entry name" value="Ferric_Reductase_Domain"/>
    <property type="match status" value="1"/>
</dbReference>
<proteinExistence type="inferred from homology"/>
<comment type="catalytic activity">
    <reaction evidence="13">
        <text>2 a Fe(II)-siderophore + NADP(+) + H(+) = 2 a Fe(III)-siderophore + NADPH</text>
        <dbReference type="Rhea" id="RHEA:28795"/>
        <dbReference type="Rhea" id="RHEA-COMP:11342"/>
        <dbReference type="Rhea" id="RHEA-COMP:11344"/>
        <dbReference type="ChEBI" id="CHEBI:15378"/>
        <dbReference type="ChEBI" id="CHEBI:29033"/>
        <dbReference type="ChEBI" id="CHEBI:29034"/>
        <dbReference type="ChEBI" id="CHEBI:57783"/>
        <dbReference type="ChEBI" id="CHEBI:58349"/>
        <dbReference type="EC" id="1.16.1.9"/>
    </reaction>
</comment>
<evidence type="ECO:0000256" key="6">
    <source>
        <dbReference type="ARBA" id="ARBA00022692"/>
    </source>
</evidence>
<evidence type="ECO:0000256" key="4">
    <source>
        <dbReference type="ARBA" id="ARBA00022448"/>
    </source>
</evidence>
<dbReference type="InterPro" id="IPR039261">
    <property type="entry name" value="FNR_nucleotide-bd"/>
</dbReference>
<feature type="transmembrane region" description="Helical" evidence="15">
    <location>
        <begin position="108"/>
        <end position="126"/>
    </location>
</feature>
<dbReference type="GO" id="GO:0006879">
    <property type="term" value="P:intracellular iron ion homeostasis"/>
    <property type="evidence" value="ECO:0007669"/>
    <property type="project" value="TreeGrafter"/>
</dbReference>
<keyword evidence="12" id="KW-0325">Glycoprotein</keyword>
<dbReference type="GO" id="GO:0006826">
    <property type="term" value="P:iron ion transport"/>
    <property type="evidence" value="ECO:0007669"/>
    <property type="project" value="TreeGrafter"/>
</dbReference>
<keyword evidence="4" id="KW-0813">Transport</keyword>
<keyword evidence="5" id="KW-1003">Cell membrane</keyword>
<dbReference type="InterPro" id="IPR051410">
    <property type="entry name" value="Ferric/Cupric_Reductase"/>
</dbReference>
<feature type="transmembrane region" description="Helical" evidence="15">
    <location>
        <begin position="35"/>
        <end position="58"/>
    </location>
</feature>
<dbReference type="Pfam" id="PF01794">
    <property type="entry name" value="Ferric_reduct"/>
    <property type="match status" value="1"/>
</dbReference>
<keyword evidence="10" id="KW-0406">Ion transport</keyword>
<evidence type="ECO:0000259" key="16">
    <source>
        <dbReference type="PROSITE" id="PS51384"/>
    </source>
</evidence>
<evidence type="ECO:0000256" key="14">
    <source>
        <dbReference type="SAM" id="MobiDB-lite"/>
    </source>
</evidence>
<evidence type="ECO:0000256" key="5">
    <source>
        <dbReference type="ARBA" id="ARBA00022475"/>
    </source>
</evidence>
<evidence type="ECO:0000256" key="12">
    <source>
        <dbReference type="ARBA" id="ARBA00023180"/>
    </source>
</evidence>
<evidence type="ECO:0000256" key="3">
    <source>
        <dbReference type="ARBA" id="ARBA00012668"/>
    </source>
</evidence>
<dbReference type="GO" id="GO:0005886">
    <property type="term" value="C:plasma membrane"/>
    <property type="evidence" value="ECO:0007669"/>
    <property type="project" value="UniProtKB-SubCell"/>
</dbReference>
<dbReference type="SUPFAM" id="SSF63380">
    <property type="entry name" value="Riboflavin synthase domain-like"/>
    <property type="match status" value="1"/>
</dbReference>
<dbReference type="EC" id="1.16.1.9" evidence="3"/>
<feature type="region of interest" description="Disordered" evidence="14">
    <location>
        <begin position="1"/>
        <end position="23"/>
    </location>
</feature>
<protein>
    <recommendedName>
        <fullName evidence="3">ferric-chelate reductase (NADPH)</fullName>
        <ecNumber evidence="3">1.16.1.9</ecNumber>
    </recommendedName>
</protein>
<evidence type="ECO:0000256" key="2">
    <source>
        <dbReference type="ARBA" id="ARBA00006278"/>
    </source>
</evidence>
<keyword evidence="7" id="KW-0249">Electron transport</keyword>
<dbReference type="GO" id="GO:0052851">
    <property type="term" value="F:ferric-chelate reductase (NADPH) activity"/>
    <property type="evidence" value="ECO:0007669"/>
    <property type="project" value="UniProtKB-EC"/>
</dbReference>
<dbReference type="Pfam" id="PF08030">
    <property type="entry name" value="NAD_binding_6"/>
    <property type="match status" value="1"/>
</dbReference>
<feature type="transmembrane region" description="Helical" evidence="15">
    <location>
        <begin position="242"/>
        <end position="262"/>
    </location>
</feature>
<keyword evidence="8 15" id="KW-1133">Transmembrane helix</keyword>
<dbReference type="InterPro" id="IPR017938">
    <property type="entry name" value="Riboflavin_synthase-like_b-brl"/>
</dbReference>
<evidence type="ECO:0000256" key="10">
    <source>
        <dbReference type="ARBA" id="ARBA00023065"/>
    </source>
</evidence>
<evidence type="ECO:0000256" key="1">
    <source>
        <dbReference type="ARBA" id="ARBA00004651"/>
    </source>
</evidence>
<dbReference type="InterPro" id="IPR013130">
    <property type="entry name" value="Fe3_Rdtase_TM_dom"/>
</dbReference>
<feature type="region of interest" description="Disordered" evidence="14">
    <location>
        <begin position="1025"/>
        <end position="1072"/>
    </location>
</feature>
<keyword evidence="9" id="KW-0560">Oxidoreductase</keyword>
<dbReference type="AlphaFoldDB" id="A0A4E9D637"/>
<keyword evidence="6 15" id="KW-0812">Transmembrane</keyword>
<sequence>MDIFKRHGDHGHEEKKHGHGHQTEDGARQHFLACLYWYVLATLLIIASVSHFVSLFVAKQRLKRRDLGASSDTAISTIEKFIDTPKNLTSRLVGHPAWSATLPVRKTIVVVAYAAFIALLITYKSIKHDGTFHERIAFRAAWITATQTSLPFLLAVRVNPIGLLLGTSYERINWFHRWASRVFFASATIHGGFFTYEWLAASFFWTEIKTVKMVLPGIAAWFILAWTVISTIPFFRRIKYELFVVQHIISVVLLLVFLVLHVPDHHLFSIWCAVGVFAYDVVTRSANPIWRNLRLRVSANPSVRYAHDAQVEAVDSELTVMTVRDVGFKWIPGQHVLIWSPTFRWETPHPFTITNIPDSQTKTQDLQLTIKTKTGLTRDLNDWARRTGLRGDTGGLRVMVTGPFGAVPNWKQYENLVLVAASTGGSFTTPILEDLLSSQSPGCIRTISALYIVRHTAHAKVYLQRITRLLSRAKEMGISTKIQVAVTRGPNTVSEGVLQDESRERLIDPETARGPSVELERFSIDSARSSESAKEDQLLKEEVDMDLDGAYASAIEHTDGRPEIATFIRTAVGDVPGNVAVAVCGGEAIERAVKMSVATLRRRSGMDAGDTVFNLVKTLSKDNVLLPTMNNAFDTENSCFKNTVFNDHTPALVTKCDIYPLDIHSHSRLIYTASVQSLQFSSSLHNYTTSPNMCHLTIYHFTRCDTQRRVIINPTIGATAYHPFELPPPCHHSTNEPLPAPEDPNAAAPCPVHGPCCHPGQVFVCEQKDDPKARCMGWQANHRILEPEMLELFDSNLLPITYEHWRTMSDNSDEFAYEEDIRREFFDAGAKMWYLWNWGQEIIDTISHSQSHPFGAKIEREDALDHGECYWNWMIARKELLQLTEAWEDLASMGCMEVCPSKLLAVHPWMKYAFHGWNERQPVDFPQFRGIPFRFVKNLERQRDILRWHPYYARRDMPSTPNLVERLWKSPTIPQTHNPELPHELGKENMGWPAEWKGIYDVAARCDSLPLRKYAEPSNLYSMQGSVASAPIQPEPQPEKQYRPQYTSESEPNYDDGYESPSTHSSGPRTPPWAITYGQEPKKIKWGPVNWDQAATFVQSPPVSPETVPSRPIPSMVRVYNEESLSKLKHFVPREGMLDLIPLSDSESDSEEVRRLKRRRSEDDGKTGMKPVKKYRTA</sequence>
<gene>
    <name evidence="17" type="ORF">FUG_LOCUS114616</name>
</gene>
<accession>A0A4E9D637</accession>
<dbReference type="GO" id="GO:0015677">
    <property type="term" value="P:copper ion import"/>
    <property type="evidence" value="ECO:0007669"/>
    <property type="project" value="TreeGrafter"/>
</dbReference>
<dbReference type="EMBL" id="CAAKMV010000088">
    <property type="protein sequence ID" value="VIO54071.1"/>
    <property type="molecule type" value="Genomic_DNA"/>
</dbReference>
<evidence type="ECO:0000256" key="13">
    <source>
        <dbReference type="ARBA" id="ARBA00048483"/>
    </source>
</evidence>
<dbReference type="InterPro" id="IPR013112">
    <property type="entry name" value="FAD-bd_8"/>
</dbReference>
<name>A0A4E9D637_GIBZA</name>
<feature type="transmembrane region" description="Helical" evidence="15">
    <location>
        <begin position="178"/>
        <end position="201"/>
    </location>
</feature>
<evidence type="ECO:0000256" key="7">
    <source>
        <dbReference type="ARBA" id="ARBA00022982"/>
    </source>
</evidence>
<organism evidence="17">
    <name type="scientific">Gibberella zeae</name>
    <name type="common">Wheat head blight fungus</name>
    <name type="synonym">Fusarium graminearum</name>
    <dbReference type="NCBI Taxonomy" id="5518"/>
    <lineage>
        <taxon>Eukaryota</taxon>
        <taxon>Fungi</taxon>
        <taxon>Dikarya</taxon>
        <taxon>Ascomycota</taxon>
        <taxon>Pezizomycotina</taxon>
        <taxon>Sordariomycetes</taxon>
        <taxon>Hypocreomycetidae</taxon>
        <taxon>Hypocreales</taxon>
        <taxon>Nectriaceae</taxon>
        <taxon>Fusarium</taxon>
    </lineage>
</organism>
<dbReference type="PANTHER" id="PTHR32361">
    <property type="entry name" value="FERRIC/CUPRIC REDUCTASE TRANSMEMBRANE COMPONENT"/>
    <property type="match status" value="1"/>
</dbReference>
<dbReference type="PANTHER" id="PTHR32361:SF9">
    <property type="entry name" value="FERRIC REDUCTASE TRANSMEMBRANE COMPONENT 3-RELATED"/>
    <property type="match status" value="1"/>
</dbReference>
<dbReference type="CDD" id="cd06186">
    <property type="entry name" value="NOX_Duox_like_FAD_NADP"/>
    <property type="match status" value="1"/>
</dbReference>
<keyword evidence="11 15" id="KW-0472">Membrane</keyword>
<evidence type="ECO:0000313" key="17">
    <source>
        <dbReference type="EMBL" id="VIO54071.1"/>
    </source>
</evidence>
<evidence type="ECO:0000256" key="11">
    <source>
        <dbReference type="ARBA" id="ARBA00023136"/>
    </source>
</evidence>
<feature type="transmembrane region" description="Helical" evidence="15">
    <location>
        <begin position="138"/>
        <end position="158"/>
    </location>
</feature>
<reference evidence="17" key="1">
    <citation type="submission" date="2019-04" db="EMBL/GenBank/DDBJ databases">
        <authorList>
            <person name="Melise S."/>
            <person name="Noan J."/>
            <person name="Okalmin O."/>
        </authorList>
    </citation>
    <scope>NUCLEOTIDE SEQUENCE</scope>
    <source>
        <strain evidence="17">FN9</strain>
    </source>
</reference>
<feature type="transmembrane region" description="Helical" evidence="15">
    <location>
        <begin position="213"/>
        <end position="235"/>
    </location>
</feature>
<comment type="similarity">
    <text evidence="2">Belongs to the ferric reductase (FRE) family.</text>
</comment>
<feature type="domain" description="FAD-binding FR-type" evidence="16">
    <location>
        <begin position="269"/>
        <end position="410"/>
    </location>
</feature>
<comment type="subcellular location">
    <subcellularLocation>
        <location evidence="1">Cell membrane</location>
        <topology evidence="1">Multi-pass membrane protein</topology>
    </subcellularLocation>
</comment>
<dbReference type="InterPro" id="IPR017927">
    <property type="entry name" value="FAD-bd_FR_type"/>
</dbReference>
<evidence type="ECO:0000256" key="9">
    <source>
        <dbReference type="ARBA" id="ARBA00023002"/>
    </source>
</evidence>
<dbReference type="Pfam" id="PF08022">
    <property type="entry name" value="FAD_binding_8"/>
    <property type="match status" value="1"/>
</dbReference>
<evidence type="ECO:0000256" key="15">
    <source>
        <dbReference type="SAM" id="Phobius"/>
    </source>
</evidence>
<dbReference type="Gene3D" id="3.40.50.80">
    <property type="entry name" value="Nucleotide-binding domain of ferredoxin-NADP reductase (FNR) module"/>
    <property type="match status" value="1"/>
</dbReference>